<accession>A0A0E2H9V3</accession>
<name>A0A0E2H9V3_9FIRM</name>
<dbReference type="EMBL" id="AGYR01000030">
    <property type="protein sequence ID" value="ENZ13551.1"/>
    <property type="molecule type" value="Genomic_DNA"/>
</dbReference>
<dbReference type="RefSeq" id="WP_002588337.1">
    <property type="nucleotide sequence ID" value="NZ_KB851022.1"/>
</dbReference>
<dbReference type="Proteomes" id="UP000013085">
    <property type="component" value="Unassembled WGS sequence"/>
</dbReference>
<reference evidence="1 2" key="1">
    <citation type="submission" date="2013-01" db="EMBL/GenBank/DDBJ databases">
        <title>The Genome Sequence of Clostridium clostridioforme 90A8.</title>
        <authorList>
            <consortium name="The Broad Institute Genome Sequencing Platform"/>
            <person name="Earl A."/>
            <person name="Ward D."/>
            <person name="Feldgarden M."/>
            <person name="Gevers D."/>
            <person name="Courvalin P."/>
            <person name="Lambert T."/>
            <person name="Walker B."/>
            <person name="Young S.K."/>
            <person name="Zeng Q."/>
            <person name="Gargeya S."/>
            <person name="Fitzgerald M."/>
            <person name="Haas B."/>
            <person name="Abouelleil A."/>
            <person name="Alvarado L."/>
            <person name="Arachchi H.M."/>
            <person name="Berlin A.M."/>
            <person name="Chapman S.B."/>
            <person name="Dewar J."/>
            <person name="Goldberg J."/>
            <person name="Griggs A."/>
            <person name="Gujja S."/>
            <person name="Hansen M."/>
            <person name="Howarth C."/>
            <person name="Imamovic A."/>
            <person name="Larimer J."/>
            <person name="McCowan C."/>
            <person name="Murphy C."/>
            <person name="Neiman D."/>
            <person name="Pearson M."/>
            <person name="Priest M."/>
            <person name="Roberts A."/>
            <person name="Saif S."/>
            <person name="Shea T."/>
            <person name="Sisk P."/>
            <person name="Sykes S."/>
            <person name="Wortman J."/>
            <person name="Nusbaum C."/>
            <person name="Birren B."/>
        </authorList>
    </citation>
    <scope>NUCLEOTIDE SEQUENCE [LARGE SCALE GENOMIC DNA]</scope>
    <source>
        <strain evidence="1 2">90A8</strain>
    </source>
</reference>
<dbReference type="InterPro" id="IPR016032">
    <property type="entry name" value="Sig_transdc_resp-reg_C-effctor"/>
</dbReference>
<dbReference type="InterPro" id="IPR036388">
    <property type="entry name" value="WH-like_DNA-bd_sf"/>
</dbReference>
<dbReference type="AlphaFoldDB" id="A0A0E2H9V3"/>
<dbReference type="PATRIC" id="fig|999408.3.peg.2974"/>
<proteinExistence type="predicted"/>
<gene>
    <name evidence="1" type="ORF">HMPREF1090_02755</name>
</gene>
<dbReference type="SUPFAM" id="SSF46894">
    <property type="entry name" value="C-terminal effector domain of the bipartite response regulators"/>
    <property type="match status" value="1"/>
</dbReference>
<comment type="caution">
    <text evidence="1">The sequence shown here is derived from an EMBL/GenBank/DDBJ whole genome shotgun (WGS) entry which is preliminary data.</text>
</comment>
<sequence length="151" mass="17228">MFDITSDKVYVKTFGGFDLYYQGELIYFSSGKAKELLAILVDWSGKEVTLSHLAEILNEGERDETAAKQAVHLAWHRLKQTLKKYGIEKIVIKGRGTYAINKEAVVCDSYDMVRQVKGASNFFVGEYMPEYSWAEVTLSNLIRDYFDEGES</sequence>
<organism evidence="1 2">
    <name type="scientific">[Clostridium] clostridioforme 90A8</name>
    <dbReference type="NCBI Taxonomy" id="999408"/>
    <lineage>
        <taxon>Bacteria</taxon>
        <taxon>Bacillati</taxon>
        <taxon>Bacillota</taxon>
        <taxon>Clostridia</taxon>
        <taxon>Lachnospirales</taxon>
        <taxon>Lachnospiraceae</taxon>
        <taxon>Enterocloster</taxon>
    </lineage>
</organism>
<dbReference type="GeneID" id="57961423"/>
<dbReference type="HOGENOM" id="CLU_1728154_0_0_9"/>
<protein>
    <recommendedName>
        <fullName evidence="3">OmpR/PhoB-type domain-containing protein</fullName>
    </recommendedName>
</protein>
<evidence type="ECO:0000313" key="2">
    <source>
        <dbReference type="Proteomes" id="UP000013085"/>
    </source>
</evidence>
<evidence type="ECO:0008006" key="3">
    <source>
        <dbReference type="Google" id="ProtNLM"/>
    </source>
</evidence>
<evidence type="ECO:0000313" key="1">
    <source>
        <dbReference type="EMBL" id="ENZ13551.1"/>
    </source>
</evidence>
<dbReference type="GO" id="GO:0003677">
    <property type="term" value="F:DNA binding"/>
    <property type="evidence" value="ECO:0007669"/>
    <property type="project" value="InterPro"/>
</dbReference>
<dbReference type="Gene3D" id="1.10.10.10">
    <property type="entry name" value="Winged helix-like DNA-binding domain superfamily/Winged helix DNA-binding domain"/>
    <property type="match status" value="1"/>
</dbReference>
<dbReference type="GO" id="GO:0006355">
    <property type="term" value="P:regulation of DNA-templated transcription"/>
    <property type="evidence" value="ECO:0007669"/>
    <property type="project" value="InterPro"/>
</dbReference>